<dbReference type="AlphaFoldDB" id="W0EBJ8"/>
<gene>
    <name evidence="1" type="ORF">DESME_14710</name>
</gene>
<accession>W0EBJ8</accession>
<dbReference type="eggNOG" id="COG0740">
    <property type="taxonomic scope" value="Bacteria"/>
</dbReference>
<dbReference type="OrthoDB" id="368187at2"/>
<dbReference type="InterPro" id="IPR017587">
    <property type="entry name" value="YqeC"/>
</dbReference>
<evidence type="ECO:0000313" key="1">
    <source>
        <dbReference type="EMBL" id="AHF08137.1"/>
    </source>
</evidence>
<sequence length="258" mass="29615">MERCLWDMVGKARVVTFIGAGGKTTCLSRLTEEISQAEKPVIATTTTKVYPLAFSSLWQNADGFSPPKTGMPCFWYANLEAESGKWMGIPVDILDQAIQKEFGKSFWVIEGDGARERQLKCWASYEPQIPHLTESAVLVIDGRLWGKKLQAREIHRPELYPHLIGEIWRPELAWQYILTSPMFYSEYQKISWSVLFNRWGDPGRRSSQDLGNDELRGLIKVGEEFLGREHLSDSHRPQHLRIASGNAKEGNLQWYDLW</sequence>
<dbReference type="Pfam" id="PF19842">
    <property type="entry name" value="YqeC"/>
    <property type="match status" value="1"/>
</dbReference>
<keyword evidence="2" id="KW-1185">Reference proteome</keyword>
<dbReference type="NCBIfam" id="TIGR03172">
    <property type="entry name" value="selenium cofactor biosynthesis protein YqeC"/>
    <property type="match status" value="1"/>
</dbReference>
<reference evidence="1 2" key="1">
    <citation type="submission" date="2013-12" db="EMBL/GenBank/DDBJ databases">
        <authorList>
            <consortium name="DOE Joint Genome Institute"/>
            <person name="Smidt H."/>
            <person name="Huntemann M."/>
            <person name="Han J."/>
            <person name="Chen A."/>
            <person name="Kyrpides N."/>
            <person name="Mavromatis K."/>
            <person name="Markowitz V."/>
            <person name="Palaniappan K."/>
            <person name="Ivanova N."/>
            <person name="Schaumberg A."/>
            <person name="Pati A."/>
            <person name="Liolios K."/>
            <person name="Nordberg H.P."/>
            <person name="Cantor M.N."/>
            <person name="Hua S.X."/>
            <person name="Woyke T."/>
        </authorList>
    </citation>
    <scope>NUCLEOTIDE SEQUENCE [LARGE SCALE GENOMIC DNA]</scope>
    <source>
        <strain evidence="2">DSM 15288</strain>
    </source>
</reference>
<evidence type="ECO:0000313" key="2">
    <source>
        <dbReference type="Proteomes" id="UP000010847"/>
    </source>
</evidence>
<protein>
    <submittedName>
        <fullName evidence="1">Hydroxylase accessory protein YqeC</fullName>
    </submittedName>
</protein>
<dbReference type="KEGG" id="dmt:DESME_14710"/>
<dbReference type="RefSeq" id="WP_006718505.1">
    <property type="nucleotide sequence ID" value="NZ_CP007032.1"/>
</dbReference>
<dbReference type="EMBL" id="CP007032">
    <property type="protein sequence ID" value="AHF08137.1"/>
    <property type="molecule type" value="Genomic_DNA"/>
</dbReference>
<name>W0EBJ8_9FIRM</name>
<dbReference type="Proteomes" id="UP000010847">
    <property type="component" value="Chromosome"/>
</dbReference>
<organism evidence="1 2">
    <name type="scientific">Desulfitobacterium metallireducens DSM 15288</name>
    <dbReference type="NCBI Taxonomy" id="871968"/>
    <lineage>
        <taxon>Bacteria</taxon>
        <taxon>Bacillati</taxon>
        <taxon>Bacillota</taxon>
        <taxon>Clostridia</taxon>
        <taxon>Eubacteriales</taxon>
        <taxon>Desulfitobacteriaceae</taxon>
        <taxon>Desulfitobacterium</taxon>
    </lineage>
</organism>
<dbReference type="HOGENOM" id="CLU_1018352_0_0_9"/>
<proteinExistence type="predicted"/>
<dbReference type="STRING" id="871968.DESME_14710"/>